<feature type="domain" description="CBS" evidence="3">
    <location>
        <begin position="7"/>
        <end position="65"/>
    </location>
</feature>
<feature type="domain" description="CBS" evidence="3">
    <location>
        <begin position="83"/>
        <end position="139"/>
    </location>
</feature>
<dbReference type="InterPro" id="IPR000644">
    <property type="entry name" value="CBS_dom"/>
</dbReference>
<accession>A0A419IA88</accession>
<dbReference type="RefSeq" id="WP_120021834.1">
    <property type="nucleotide sequence ID" value="NZ_QZFV01000036.1"/>
</dbReference>
<dbReference type="InterPro" id="IPR051257">
    <property type="entry name" value="Diverse_CBS-Domain"/>
</dbReference>
<reference evidence="4 5" key="1">
    <citation type="submission" date="2018-09" db="EMBL/GenBank/DDBJ databases">
        <title>YIM PH 21725 draft genome.</title>
        <authorList>
            <person name="Miao C."/>
        </authorList>
    </citation>
    <scope>NUCLEOTIDE SEQUENCE [LARGE SCALE GENOMIC DNA]</scope>
    <source>
        <strain evidence="5">YIM PH21725</strain>
    </source>
</reference>
<dbReference type="InterPro" id="IPR046342">
    <property type="entry name" value="CBS_dom_sf"/>
</dbReference>
<dbReference type="EMBL" id="QZFV01000036">
    <property type="protein sequence ID" value="RJQ90293.1"/>
    <property type="molecule type" value="Genomic_DNA"/>
</dbReference>
<dbReference type="PANTHER" id="PTHR43080">
    <property type="entry name" value="CBS DOMAIN-CONTAINING PROTEIN CBSX3, MITOCHONDRIAL"/>
    <property type="match status" value="1"/>
</dbReference>
<gene>
    <name evidence="4" type="ORF">D5S19_03175</name>
</gene>
<dbReference type="OrthoDB" id="9799454at2"/>
<dbReference type="SMART" id="SM00116">
    <property type="entry name" value="CBS"/>
    <property type="match status" value="2"/>
</dbReference>
<organism evidence="4 5">
    <name type="scientific">Amycolatopsis panacis</name>
    <dbReference type="NCBI Taxonomy" id="2340917"/>
    <lineage>
        <taxon>Bacteria</taxon>
        <taxon>Bacillati</taxon>
        <taxon>Actinomycetota</taxon>
        <taxon>Actinomycetes</taxon>
        <taxon>Pseudonocardiales</taxon>
        <taxon>Pseudonocardiaceae</taxon>
        <taxon>Amycolatopsis</taxon>
    </lineage>
</organism>
<comment type="caution">
    <text evidence="4">The sequence shown here is derived from an EMBL/GenBank/DDBJ whole genome shotgun (WGS) entry which is preliminary data.</text>
</comment>
<dbReference type="SUPFAM" id="SSF54631">
    <property type="entry name" value="CBS-domain pair"/>
    <property type="match status" value="1"/>
</dbReference>
<sequence length="204" mass="21584">MRARDLMSSPVVTVFPWTSVKEAAEVLSGRGFTALPVVDEDDRLVGIVTEADLIRRGVPADARSEYRHPVHPGVVDTLVGAVMTTPATGMSSGTDVADLCQALVDGGIRAMPIVDGARVVGIVTRGDVVRVLARADEAIAADVRHRLEIYGGHGRWRVEVRDGIVRIVDCYGDESDRHVATLLALAVPGVVGADVVSAEGEVGR</sequence>
<dbReference type="Gene3D" id="3.10.580.10">
    <property type="entry name" value="CBS-domain"/>
    <property type="match status" value="1"/>
</dbReference>
<dbReference type="PROSITE" id="PS51371">
    <property type="entry name" value="CBS"/>
    <property type="match status" value="2"/>
</dbReference>
<dbReference type="PANTHER" id="PTHR43080:SF2">
    <property type="entry name" value="CBS DOMAIN-CONTAINING PROTEIN"/>
    <property type="match status" value="1"/>
</dbReference>
<keyword evidence="1 2" id="KW-0129">CBS domain</keyword>
<dbReference type="Pfam" id="PF00571">
    <property type="entry name" value="CBS"/>
    <property type="match status" value="2"/>
</dbReference>
<evidence type="ECO:0000256" key="1">
    <source>
        <dbReference type="ARBA" id="ARBA00023122"/>
    </source>
</evidence>
<keyword evidence="5" id="KW-1185">Reference proteome</keyword>
<evidence type="ECO:0000259" key="3">
    <source>
        <dbReference type="PROSITE" id="PS51371"/>
    </source>
</evidence>
<evidence type="ECO:0000313" key="5">
    <source>
        <dbReference type="Proteomes" id="UP000285112"/>
    </source>
</evidence>
<evidence type="ECO:0000256" key="2">
    <source>
        <dbReference type="PROSITE-ProRule" id="PRU00703"/>
    </source>
</evidence>
<dbReference type="Proteomes" id="UP000285112">
    <property type="component" value="Unassembled WGS sequence"/>
</dbReference>
<proteinExistence type="predicted"/>
<name>A0A419IA88_9PSEU</name>
<evidence type="ECO:0000313" key="4">
    <source>
        <dbReference type="EMBL" id="RJQ90293.1"/>
    </source>
</evidence>
<dbReference type="AlphaFoldDB" id="A0A419IA88"/>
<protein>
    <submittedName>
        <fullName evidence="4">CBS domain-containing protein</fullName>
    </submittedName>
</protein>